<dbReference type="Proteomes" id="UP000290588">
    <property type="component" value="Unassembled WGS sequence"/>
</dbReference>
<dbReference type="RefSeq" id="WP_118918334.1">
    <property type="nucleotide sequence ID" value="NZ_CP032097.1"/>
</dbReference>
<evidence type="ECO:0008006" key="5">
    <source>
        <dbReference type="Google" id="ProtNLM"/>
    </source>
</evidence>
<organism evidence="2 4">
    <name type="scientific">Arcobacter ellisii</name>
    <dbReference type="NCBI Taxonomy" id="913109"/>
    <lineage>
        <taxon>Bacteria</taxon>
        <taxon>Pseudomonadati</taxon>
        <taxon>Campylobacterota</taxon>
        <taxon>Epsilonproteobacteria</taxon>
        <taxon>Campylobacterales</taxon>
        <taxon>Arcobacteraceae</taxon>
        <taxon>Arcobacter</taxon>
    </lineage>
</organism>
<dbReference type="OrthoDB" id="5365598at2"/>
<keyword evidence="3" id="KW-1185">Reference proteome</keyword>
<name>A0A347UBG2_9BACT</name>
<reference evidence="1 3" key="2">
    <citation type="submission" date="2018-08" db="EMBL/GenBank/DDBJ databases">
        <title>Complete genome of the Arcobacter ellisii type strain LMG 26155.</title>
        <authorList>
            <person name="Miller W.G."/>
            <person name="Yee E."/>
            <person name="Bono J.L."/>
        </authorList>
    </citation>
    <scope>NUCLEOTIDE SEQUENCE [LARGE SCALE GENOMIC DNA]</scope>
    <source>
        <strain evidence="1 3">LMG 26155</strain>
    </source>
</reference>
<dbReference type="EMBL" id="CP032097">
    <property type="protein sequence ID" value="AXX96190.1"/>
    <property type="molecule type" value="Genomic_DNA"/>
</dbReference>
<evidence type="ECO:0000313" key="2">
    <source>
        <dbReference type="EMBL" id="RXI31962.1"/>
    </source>
</evidence>
<accession>A0A347UBG2</accession>
<sequence>MKKYFLFLGLIFVLNSCVSSQNLNLDEKIKLINEKKTLTFDNCTNFSYISNSDDNLYGKIFSEYIRLDSSCKWNGLQRGFFVDLFKDTIKAKSLKLVERIENKNLEISTYLVDNIYYVNIINRYTVFEDLLIIDYKGIYSTNLIKEFNKEYKNIYLDKLRLMSNYSNSLVRMNFIKGYFSRESERFDN</sequence>
<protein>
    <recommendedName>
        <fullName evidence="5">Lipoprotein</fullName>
    </recommendedName>
</protein>
<dbReference type="Proteomes" id="UP000262582">
    <property type="component" value="Chromosome"/>
</dbReference>
<evidence type="ECO:0000313" key="3">
    <source>
        <dbReference type="Proteomes" id="UP000262582"/>
    </source>
</evidence>
<reference evidence="2 4" key="1">
    <citation type="submission" date="2017-09" db="EMBL/GenBank/DDBJ databases">
        <title>Genomics of the genus Arcobacter.</title>
        <authorList>
            <person name="Perez-Cataluna A."/>
            <person name="Figueras M.J."/>
            <person name="Salas-Masso N."/>
        </authorList>
    </citation>
    <scope>NUCLEOTIDE SEQUENCE [LARGE SCALE GENOMIC DNA]</scope>
    <source>
        <strain evidence="2 4">CECT 7837</strain>
    </source>
</reference>
<gene>
    <name evidence="1" type="ORF">AELL_2583</name>
    <name evidence="2" type="ORF">CP962_04060</name>
</gene>
<dbReference type="EMBL" id="NXIG01000003">
    <property type="protein sequence ID" value="RXI31962.1"/>
    <property type="molecule type" value="Genomic_DNA"/>
</dbReference>
<proteinExistence type="predicted"/>
<evidence type="ECO:0000313" key="1">
    <source>
        <dbReference type="EMBL" id="AXX96190.1"/>
    </source>
</evidence>
<evidence type="ECO:0000313" key="4">
    <source>
        <dbReference type="Proteomes" id="UP000290588"/>
    </source>
</evidence>
<dbReference type="KEGG" id="aell:AELL_2583"/>
<dbReference type="AlphaFoldDB" id="A0A347UBG2"/>